<evidence type="ECO:0000313" key="1">
    <source>
        <dbReference type="EMBL" id="GBM94191.1"/>
    </source>
</evidence>
<dbReference type="AlphaFoldDB" id="A0A4Y2JV42"/>
<organism evidence="1 2">
    <name type="scientific">Araneus ventricosus</name>
    <name type="common">Orbweaver spider</name>
    <name type="synonym">Epeira ventricosa</name>
    <dbReference type="NCBI Taxonomy" id="182803"/>
    <lineage>
        <taxon>Eukaryota</taxon>
        <taxon>Metazoa</taxon>
        <taxon>Ecdysozoa</taxon>
        <taxon>Arthropoda</taxon>
        <taxon>Chelicerata</taxon>
        <taxon>Arachnida</taxon>
        <taxon>Araneae</taxon>
        <taxon>Araneomorphae</taxon>
        <taxon>Entelegynae</taxon>
        <taxon>Araneoidea</taxon>
        <taxon>Araneidae</taxon>
        <taxon>Araneus</taxon>
    </lineage>
</organism>
<proteinExistence type="predicted"/>
<protein>
    <submittedName>
        <fullName evidence="1">Uncharacterized protein</fullName>
    </submittedName>
</protein>
<name>A0A4Y2JV42_ARAVE</name>
<gene>
    <name evidence="1" type="ORF">AVEN_100410_1</name>
</gene>
<keyword evidence="2" id="KW-1185">Reference proteome</keyword>
<dbReference type="EMBL" id="BGPR01003946">
    <property type="protein sequence ID" value="GBM94191.1"/>
    <property type="molecule type" value="Genomic_DNA"/>
</dbReference>
<evidence type="ECO:0000313" key="2">
    <source>
        <dbReference type="Proteomes" id="UP000499080"/>
    </source>
</evidence>
<dbReference type="Proteomes" id="UP000499080">
    <property type="component" value="Unassembled WGS sequence"/>
</dbReference>
<sequence length="97" mass="10971">MKLQKRKKKAPLIAISHKNSTLSAQRDAISPSFQGLLKPTKNLNEYCGSTLHRRCTLFKWPEGWWDGCNILKKHLIGRSKEVDRDLSTVSTGSCNCV</sequence>
<comment type="caution">
    <text evidence="1">The sequence shown here is derived from an EMBL/GenBank/DDBJ whole genome shotgun (WGS) entry which is preliminary data.</text>
</comment>
<reference evidence="1 2" key="1">
    <citation type="journal article" date="2019" name="Sci. Rep.">
        <title>Orb-weaving spider Araneus ventricosus genome elucidates the spidroin gene catalogue.</title>
        <authorList>
            <person name="Kono N."/>
            <person name="Nakamura H."/>
            <person name="Ohtoshi R."/>
            <person name="Moran D.A.P."/>
            <person name="Shinohara A."/>
            <person name="Yoshida Y."/>
            <person name="Fujiwara M."/>
            <person name="Mori M."/>
            <person name="Tomita M."/>
            <person name="Arakawa K."/>
        </authorList>
    </citation>
    <scope>NUCLEOTIDE SEQUENCE [LARGE SCALE GENOMIC DNA]</scope>
</reference>
<accession>A0A4Y2JV42</accession>